<organism evidence="1 2">
    <name type="scientific">Dentiscutata heterogama</name>
    <dbReference type="NCBI Taxonomy" id="1316150"/>
    <lineage>
        <taxon>Eukaryota</taxon>
        <taxon>Fungi</taxon>
        <taxon>Fungi incertae sedis</taxon>
        <taxon>Mucoromycota</taxon>
        <taxon>Glomeromycotina</taxon>
        <taxon>Glomeromycetes</taxon>
        <taxon>Diversisporales</taxon>
        <taxon>Gigasporaceae</taxon>
        <taxon>Dentiscutata</taxon>
    </lineage>
</organism>
<comment type="caution">
    <text evidence="1">The sequence shown here is derived from an EMBL/GenBank/DDBJ whole genome shotgun (WGS) entry which is preliminary data.</text>
</comment>
<keyword evidence="2" id="KW-1185">Reference proteome</keyword>
<accession>A0ACA9JVV1</accession>
<reference evidence="1" key="1">
    <citation type="submission" date="2021-06" db="EMBL/GenBank/DDBJ databases">
        <authorList>
            <person name="Kallberg Y."/>
            <person name="Tangrot J."/>
            <person name="Rosling A."/>
        </authorList>
    </citation>
    <scope>NUCLEOTIDE SEQUENCE</scope>
    <source>
        <strain evidence="1">IL203A</strain>
    </source>
</reference>
<evidence type="ECO:0000313" key="1">
    <source>
        <dbReference type="EMBL" id="CAG8438935.1"/>
    </source>
</evidence>
<evidence type="ECO:0000313" key="2">
    <source>
        <dbReference type="Proteomes" id="UP000789702"/>
    </source>
</evidence>
<protein>
    <submittedName>
        <fullName evidence="1">10486_t:CDS:1</fullName>
    </submittedName>
</protein>
<gene>
    <name evidence="1" type="ORF">DHETER_LOCUS117</name>
</gene>
<dbReference type="EMBL" id="CAJVPU010000045">
    <property type="protein sequence ID" value="CAG8438935.1"/>
    <property type="molecule type" value="Genomic_DNA"/>
</dbReference>
<proteinExistence type="predicted"/>
<name>A0ACA9JVV1_9GLOM</name>
<sequence length="308" mass="35257">MNKENLAMINYDKSVEGSLNLLILKTQEDTTSTDSGFKNSLDRLTVDTLRMLCSAEGLPCSGSKKELVERFALRMSNKIKGKVSNFSEMLHPNNEHDIKVEERLKGESRKKDFGYSDKLDEIYYTGANKSFQESSNNTLSEKSLQATVLKALEEMKQSLYVVGSRDEDRFWPEELDEALLFKSIEPIVRAREIAYTRAYILQAVLRERLTLARQTAKNKRKRTDNVFLGNTYSGIQSQWGTYTQLPHPIQKPLLDQGNIYSYSTQHPRPNLAFQHQPLNLTTQHLHNNYLQAANNQPAFQGWSALPTM</sequence>
<dbReference type="Proteomes" id="UP000789702">
    <property type="component" value="Unassembled WGS sequence"/>
</dbReference>